<evidence type="ECO:0000313" key="3">
    <source>
        <dbReference type="EMBL" id="ESQ46541.1"/>
    </source>
</evidence>
<dbReference type="InterPro" id="IPR008883">
    <property type="entry name" value="UEV_N"/>
</dbReference>
<evidence type="ECO:0000259" key="2">
    <source>
        <dbReference type="PROSITE" id="PS51322"/>
    </source>
</evidence>
<dbReference type="OrthoDB" id="306304at2759"/>
<dbReference type="Pfam" id="PF05743">
    <property type="entry name" value="UEV"/>
    <property type="match status" value="1"/>
</dbReference>
<gene>
    <name evidence="3" type="ORF">EUTSA_v10000683mg</name>
</gene>
<reference evidence="3 4" key="1">
    <citation type="journal article" date="2013" name="Front. Plant Sci.">
        <title>The Reference Genome of the Halophytic Plant Eutrema salsugineum.</title>
        <authorList>
            <person name="Yang R."/>
            <person name="Jarvis D.E."/>
            <person name="Chen H."/>
            <person name="Beilstein M.A."/>
            <person name="Grimwood J."/>
            <person name="Jenkins J."/>
            <person name="Shu S."/>
            <person name="Prochnik S."/>
            <person name="Xin M."/>
            <person name="Ma C."/>
            <person name="Schmutz J."/>
            <person name="Wing R.A."/>
            <person name="Mitchell-Olds T."/>
            <person name="Schumaker K.S."/>
            <person name="Wang X."/>
        </authorList>
    </citation>
    <scope>NUCLEOTIDE SEQUENCE [LARGE SCALE GENOMIC DNA]</scope>
</reference>
<feature type="compositionally biased region" description="Polar residues" evidence="1">
    <location>
        <begin position="102"/>
        <end position="124"/>
    </location>
</feature>
<dbReference type="Gene3D" id="3.10.110.10">
    <property type="entry name" value="Ubiquitin Conjugating Enzyme"/>
    <property type="match status" value="1"/>
</dbReference>
<dbReference type="PANTHER" id="PTHR23306">
    <property type="entry name" value="TUMOR SUSCEPTIBILITY GENE 101 PROTEIN-RELATED"/>
    <property type="match status" value="1"/>
</dbReference>
<accession>V4NJP7</accession>
<feature type="domain" description="UEV" evidence="2">
    <location>
        <begin position="1"/>
        <end position="110"/>
    </location>
</feature>
<dbReference type="InterPro" id="IPR016135">
    <property type="entry name" value="UBQ-conjugating_enzyme/RWD"/>
</dbReference>
<dbReference type="Proteomes" id="UP000030689">
    <property type="component" value="Unassembled WGS sequence"/>
</dbReference>
<dbReference type="KEGG" id="eus:EUTSA_v10000683mg"/>
<dbReference type="SUPFAM" id="SSF54495">
    <property type="entry name" value="UBC-like"/>
    <property type="match status" value="1"/>
</dbReference>
<dbReference type="GO" id="GO:0008333">
    <property type="term" value="P:endosome to lysosome transport"/>
    <property type="evidence" value="ECO:0007669"/>
    <property type="project" value="TreeGrafter"/>
</dbReference>
<dbReference type="AlphaFoldDB" id="V4NJP7"/>
<dbReference type="GO" id="GO:0015031">
    <property type="term" value="P:protein transport"/>
    <property type="evidence" value="ECO:0007669"/>
    <property type="project" value="InterPro"/>
</dbReference>
<dbReference type="STRING" id="72664.V4NJP7"/>
<name>V4NJP7_EUTSA</name>
<dbReference type="CDD" id="cd11685">
    <property type="entry name" value="UEV_TSG101-like"/>
    <property type="match status" value="1"/>
</dbReference>
<dbReference type="EMBL" id="KI517426">
    <property type="protein sequence ID" value="ESQ46541.1"/>
    <property type="molecule type" value="Genomic_DNA"/>
</dbReference>
<dbReference type="PROSITE" id="PS51322">
    <property type="entry name" value="UEV"/>
    <property type="match status" value="1"/>
</dbReference>
<sequence length="124" mass="13920">VREEDRLLQVHGVIPYSYEGVYYFDVEVIIWLLKSYPGTRPRVFVSSSSGSCIRDDLLNVTPNGSVYCSYLRNWNASKSNLAGLVSHLSAIFSCQPPRATDRTSPLEQAPQDSSRNIRQSRAPP</sequence>
<dbReference type="Gramene" id="ESQ46541">
    <property type="protein sequence ID" value="ESQ46541"/>
    <property type="gene ID" value="EUTSA_v10000683mg"/>
</dbReference>
<dbReference type="InterPro" id="IPR052070">
    <property type="entry name" value="ESCRT-I_UEV_domain"/>
</dbReference>
<feature type="non-terminal residue" evidence="3">
    <location>
        <position position="1"/>
    </location>
</feature>
<proteinExistence type="predicted"/>
<dbReference type="GO" id="GO:0043130">
    <property type="term" value="F:ubiquitin binding"/>
    <property type="evidence" value="ECO:0007669"/>
    <property type="project" value="TreeGrafter"/>
</dbReference>
<dbReference type="PANTHER" id="PTHR23306:SF24">
    <property type="entry name" value="UEV DOMAIN-CONTAINING PROTEIN"/>
    <property type="match status" value="1"/>
</dbReference>
<keyword evidence="4" id="KW-1185">Reference proteome</keyword>
<dbReference type="eggNOG" id="KOG2391">
    <property type="taxonomic scope" value="Eukaryota"/>
</dbReference>
<protein>
    <recommendedName>
        <fullName evidence="2">UEV domain-containing protein</fullName>
    </recommendedName>
</protein>
<feature type="region of interest" description="Disordered" evidence="1">
    <location>
        <begin position="96"/>
        <end position="124"/>
    </location>
</feature>
<evidence type="ECO:0000256" key="1">
    <source>
        <dbReference type="SAM" id="MobiDB-lite"/>
    </source>
</evidence>
<organism evidence="3 4">
    <name type="scientific">Eutrema salsugineum</name>
    <name type="common">Saltwater cress</name>
    <name type="synonym">Sisymbrium salsugineum</name>
    <dbReference type="NCBI Taxonomy" id="72664"/>
    <lineage>
        <taxon>Eukaryota</taxon>
        <taxon>Viridiplantae</taxon>
        <taxon>Streptophyta</taxon>
        <taxon>Embryophyta</taxon>
        <taxon>Tracheophyta</taxon>
        <taxon>Spermatophyta</taxon>
        <taxon>Magnoliopsida</taxon>
        <taxon>eudicotyledons</taxon>
        <taxon>Gunneridae</taxon>
        <taxon>Pentapetalae</taxon>
        <taxon>rosids</taxon>
        <taxon>malvids</taxon>
        <taxon>Brassicales</taxon>
        <taxon>Brassicaceae</taxon>
        <taxon>Eutremeae</taxon>
        <taxon>Eutrema</taxon>
    </lineage>
</organism>
<dbReference type="GO" id="GO:0000813">
    <property type="term" value="C:ESCRT I complex"/>
    <property type="evidence" value="ECO:0007669"/>
    <property type="project" value="TreeGrafter"/>
</dbReference>
<evidence type="ECO:0000313" key="4">
    <source>
        <dbReference type="Proteomes" id="UP000030689"/>
    </source>
</evidence>